<dbReference type="InterPro" id="IPR011527">
    <property type="entry name" value="ABC1_TM_dom"/>
</dbReference>
<evidence type="ECO:0000259" key="10">
    <source>
        <dbReference type="PROSITE" id="PS50893"/>
    </source>
</evidence>
<dbReference type="GO" id="GO:0005886">
    <property type="term" value="C:plasma membrane"/>
    <property type="evidence" value="ECO:0007669"/>
    <property type="project" value="UniProtKB-SubCell"/>
</dbReference>
<evidence type="ECO:0000259" key="12">
    <source>
        <dbReference type="PROSITE" id="PS50990"/>
    </source>
</evidence>
<evidence type="ECO:0000256" key="8">
    <source>
        <dbReference type="SAM" id="MobiDB-lite"/>
    </source>
</evidence>
<feature type="compositionally biased region" description="Low complexity" evidence="8">
    <location>
        <begin position="80"/>
        <end position="110"/>
    </location>
</feature>
<dbReference type="PROSITE" id="PS50893">
    <property type="entry name" value="ABC_TRANSPORTER_2"/>
    <property type="match status" value="1"/>
</dbReference>
<keyword evidence="3" id="KW-0547">Nucleotide-binding</keyword>
<protein>
    <submittedName>
        <fullName evidence="13">ATP-binding cassette domain-containing protein</fullName>
    </submittedName>
</protein>
<proteinExistence type="predicted"/>
<reference evidence="13 14" key="1">
    <citation type="submission" date="2019-06" db="EMBL/GenBank/DDBJ databases">
        <title>Paenimaribius caenipelagi gen. nov., sp. nov., isolated from a tidal flat.</title>
        <authorList>
            <person name="Yoon J.-H."/>
        </authorList>
    </citation>
    <scope>NUCLEOTIDE SEQUENCE [LARGE SCALE GENOMIC DNA]</scope>
    <source>
        <strain evidence="13 14">JBTF-M29</strain>
    </source>
</reference>
<evidence type="ECO:0000256" key="2">
    <source>
        <dbReference type="ARBA" id="ARBA00022692"/>
    </source>
</evidence>
<keyword evidence="2 9" id="KW-0812">Transmembrane</keyword>
<dbReference type="Pfam" id="PF00005">
    <property type="entry name" value="ABC_tran"/>
    <property type="match status" value="1"/>
</dbReference>
<dbReference type="GO" id="GO:0015421">
    <property type="term" value="F:ABC-type oligopeptide transporter activity"/>
    <property type="evidence" value="ECO:0007669"/>
    <property type="project" value="TreeGrafter"/>
</dbReference>
<evidence type="ECO:0000256" key="3">
    <source>
        <dbReference type="ARBA" id="ARBA00022741"/>
    </source>
</evidence>
<feature type="transmembrane region" description="Helical" evidence="9">
    <location>
        <begin position="268"/>
        <end position="290"/>
    </location>
</feature>
<evidence type="ECO:0000256" key="1">
    <source>
        <dbReference type="ARBA" id="ARBA00004651"/>
    </source>
</evidence>
<keyword evidence="5 13" id="KW-0067">ATP-binding</keyword>
<evidence type="ECO:0000256" key="4">
    <source>
        <dbReference type="ARBA" id="ARBA00022801"/>
    </source>
</evidence>
<dbReference type="GO" id="GO:0005524">
    <property type="term" value="F:ATP binding"/>
    <property type="evidence" value="ECO:0007669"/>
    <property type="project" value="UniProtKB-KW"/>
</dbReference>
<dbReference type="InterPro" id="IPR027417">
    <property type="entry name" value="P-loop_NTPase"/>
</dbReference>
<dbReference type="GO" id="GO:0016887">
    <property type="term" value="F:ATP hydrolysis activity"/>
    <property type="evidence" value="ECO:0007669"/>
    <property type="project" value="InterPro"/>
</dbReference>
<evidence type="ECO:0000313" key="14">
    <source>
        <dbReference type="Proteomes" id="UP000318590"/>
    </source>
</evidence>
<comment type="caution">
    <text evidence="13">The sequence shown here is derived from an EMBL/GenBank/DDBJ whole genome shotgun (WGS) entry which is preliminary data.</text>
</comment>
<dbReference type="PANTHER" id="PTHR43394:SF1">
    <property type="entry name" value="ATP-BINDING CASSETTE SUB-FAMILY B MEMBER 10, MITOCHONDRIAL"/>
    <property type="match status" value="1"/>
</dbReference>
<name>A0A547PR99_9RHOB</name>
<keyword evidence="4" id="KW-0378">Hydrolase</keyword>
<dbReference type="SUPFAM" id="SSF90123">
    <property type="entry name" value="ABC transporter transmembrane region"/>
    <property type="match status" value="1"/>
</dbReference>
<dbReference type="InterPro" id="IPR036640">
    <property type="entry name" value="ABC1_TM_sf"/>
</dbReference>
<feature type="transmembrane region" description="Helical" evidence="9">
    <location>
        <begin position="302"/>
        <end position="322"/>
    </location>
</feature>
<dbReference type="Proteomes" id="UP000318590">
    <property type="component" value="Unassembled WGS sequence"/>
</dbReference>
<evidence type="ECO:0000259" key="11">
    <source>
        <dbReference type="PROSITE" id="PS50929"/>
    </source>
</evidence>
<organism evidence="13 14">
    <name type="scientific">Palleronia caenipelagi</name>
    <dbReference type="NCBI Taxonomy" id="2489174"/>
    <lineage>
        <taxon>Bacteria</taxon>
        <taxon>Pseudomonadati</taxon>
        <taxon>Pseudomonadota</taxon>
        <taxon>Alphaproteobacteria</taxon>
        <taxon>Rhodobacterales</taxon>
        <taxon>Roseobacteraceae</taxon>
        <taxon>Palleronia</taxon>
    </lineage>
</organism>
<dbReference type="Gene3D" id="3.90.70.10">
    <property type="entry name" value="Cysteine proteinases"/>
    <property type="match status" value="1"/>
</dbReference>
<dbReference type="RefSeq" id="WP_142835412.1">
    <property type="nucleotide sequence ID" value="NZ_VFSV01000027.1"/>
</dbReference>
<evidence type="ECO:0000256" key="5">
    <source>
        <dbReference type="ARBA" id="ARBA00022840"/>
    </source>
</evidence>
<dbReference type="InterPro" id="IPR005074">
    <property type="entry name" value="Peptidase_C39"/>
</dbReference>
<comment type="subcellular location">
    <subcellularLocation>
        <location evidence="1">Cell membrane</location>
        <topology evidence="1">Multi-pass membrane protein</topology>
    </subcellularLocation>
</comment>
<evidence type="ECO:0000256" key="6">
    <source>
        <dbReference type="ARBA" id="ARBA00022989"/>
    </source>
</evidence>
<dbReference type="EMBL" id="VFSV01000027">
    <property type="protein sequence ID" value="TRD16678.1"/>
    <property type="molecule type" value="Genomic_DNA"/>
</dbReference>
<dbReference type="InterPro" id="IPR003593">
    <property type="entry name" value="AAA+_ATPase"/>
</dbReference>
<sequence>MTDRAGGDPVIQDGNQVIVDFDLLRAERQRVRKEAEDRRRALEAAQHTDVTVSDAALTPQLDAVPETVSAPPAVEPTPEPAAAELPETEQDPAAPVAVDAATAPAQSPASVGPLYNRGRLVAAFARQHGLSTSAHDVSEALLLARRTNSDRGLDEIASHLAAQGLKLRLRRNVAVEDTLLPALCLMTTGQIVLVTDVDSTSVTLLAPDEGDERQKVALEEFAEYHSGDVLEATGATLGRRLGIRGNAEKEEHWFWGQFRTLRRPMGEIAVGSLVANLLAVSVAIFSMQVYDRVIPHQSTPTLWVLAIGAFLAILMEGALKIARARLTDRSGRKIELKVQAMLIDRLMGMRARLAEVMPSQLFTAIRDFGSVREFFTAGSMGAMADLPFVLLFLALVWSIGGPVVLILIAGGALMVLPSLLARRKLRKLTEQSQASSAQSARLLHETIYDLETVKSQRGEARIQRDWALICEASATSSAEHRKVQTNLQLWAVSVQQATYVAAVIFGAYMTFAGEFTVGTIIAVGILTSRTLAPLTQLAGLFARWSNVSAALDALDMIALAPQEEEAGRSHLRRDRLNGAYSLSGLQFAYGEEGPAVVSLPRLEMRAGERLALLGPNGSGKSTLLRLLAGLVQPTAGELRIDGVEMNQIAPRDLRRHIGYMGQEVRLFTGTLRDNLNLSLLESDDDRLLEALDFAGLGDMVRGHPRGLDLEILDGGRGLSVGQRQSIGWARLWLQDPSVVLLDEPTAAFDQGLEARITARLDQWLGNRTLILATHRPTLLSLVDRIALITGGRIVRTGSRDEIMERIAEGQERLAERTQQEASA</sequence>
<gene>
    <name evidence="13" type="ORF">FEV53_13830</name>
</gene>
<evidence type="ECO:0000256" key="9">
    <source>
        <dbReference type="SAM" id="Phobius"/>
    </source>
</evidence>
<dbReference type="SUPFAM" id="SSF52540">
    <property type="entry name" value="P-loop containing nucleoside triphosphate hydrolases"/>
    <property type="match status" value="1"/>
</dbReference>
<keyword evidence="7 9" id="KW-0472">Membrane</keyword>
<dbReference type="SMART" id="SM00382">
    <property type="entry name" value="AAA"/>
    <property type="match status" value="1"/>
</dbReference>
<dbReference type="Pfam" id="PF00664">
    <property type="entry name" value="ABC_membrane"/>
    <property type="match status" value="1"/>
</dbReference>
<feature type="domain" description="ABC transmembrane type-1" evidence="11">
    <location>
        <begin position="268"/>
        <end position="546"/>
    </location>
</feature>
<evidence type="ECO:0000256" key="7">
    <source>
        <dbReference type="ARBA" id="ARBA00023136"/>
    </source>
</evidence>
<keyword evidence="14" id="KW-1185">Reference proteome</keyword>
<dbReference type="AlphaFoldDB" id="A0A547PR99"/>
<dbReference type="GO" id="GO:0008233">
    <property type="term" value="F:peptidase activity"/>
    <property type="evidence" value="ECO:0007669"/>
    <property type="project" value="InterPro"/>
</dbReference>
<evidence type="ECO:0000313" key="13">
    <source>
        <dbReference type="EMBL" id="TRD16678.1"/>
    </source>
</evidence>
<dbReference type="OrthoDB" id="9808328at2"/>
<dbReference type="InterPro" id="IPR039421">
    <property type="entry name" value="Type_1_exporter"/>
</dbReference>
<dbReference type="Gene3D" id="1.20.1560.10">
    <property type="entry name" value="ABC transporter type 1, transmembrane domain"/>
    <property type="match status" value="1"/>
</dbReference>
<dbReference type="PROSITE" id="PS50990">
    <property type="entry name" value="PEPTIDASE_C39"/>
    <property type="match status" value="1"/>
</dbReference>
<dbReference type="Gene3D" id="3.40.50.300">
    <property type="entry name" value="P-loop containing nucleotide triphosphate hydrolases"/>
    <property type="match status" value="1"/>
</dbReference>
<accession>A0A547PR99</accession>
<feature type="domain" description="ABC transporter" evidence="10">
    <location>
        <begin position="580"/>
        <end position="815"/>
    </location>
</feature>
<feature type="transmembrane region" description="Helical" evidence="9">
    <location>
        <begin position="499"/>
        <end position="526"/>
    </location>
</feature>
<feature type="transmembrane region" description="Helical" evidence="9">
    <location>
        <begin position="374"/>
        <end position="397"/>
    </location>
</feature>
<feature type="domain" description="Peptidase C39" evidence="12">
    <location>
        <begin position="119"/>
        <end position="232"/>
    </location>
</feature>
<dbReference type="PANTHER" id="PTHR43394">
    <property type="entry name" value="ATP-DEPENDENT PERMEASE MDL1, MITOCHONDRIAL"/>
    <property type="match status" value="1"/>
</dbReference>
<dbReference type="InterPro" id="IPR003439">
    <property type="entry name" value="ABC_transporter-like_ATP-bd"/>
</dbReference>
<dbReference type="GO" id="GO:0006508">
    <property type="term" value="P:proteolysis"/>
    <property type="evidence" value="ECO:0007669"/>
    <property type="project" value="InterPro"/>
</dbReference>
<feature type="transmembrane region" description="Helical" evidence="9">
    <location>
        <begin position="403"/>
        <end position="421"/>
    </location>
</feature>
<dbReference type="PROSITE" id="PS50929">
    <property type="entry name" value="ABC_TM1F"/>
    <property type="match status" value="1"/>
</dbReference>
<keyword evidence="6 9" id="KW-1133">Transmembrane helix</keyword>
<feature type="region of interest" description="Disordered" evidence="8">
    <location>
        <begin position="67"/>
        <end position="111"/>
    </location>
</feature>